<evidence type="ECO:0000313" key="2">
    <source>
        <dbReference type="Proteomes" id="UP000628736"/>
    </source>
</evidence>
<name>A0A8J6IZU6_9FIRM</name>
<gene>
    <name evidence="1" type="ORF">H8S11_04560</name>
</gene>
<dbReference type="GO" id="GO:0005829">
    <property type="term" value="C:cytosol"/>
    <property type="evidence" value="ECO:0007669"/>
    <property type="project" value="TreeGrafter"/>
</dbReference>
<organism evidence="1 2">
    <name type="scientific">Flintibacter hominis</name>
    <dbReference type="NCBI Taxonomy" id="2763048"/>
    <lineage>
        <taxon>Bacteria</taxon>
        <taxon>Bacillati</taxon>
        <taxon>Bacillota</taxon>
        <taxon>Clostridia</taxon>
        <taxon>Eubacteriales</taxon>
        <taxon>Flintibacter</taxon>
    </lineage>
</organism>
<dbReference type="GO" id="GO:0016811">
    <property type="term" value="F:hydrolase activity, acting on carbon-nitrogen (but not peptide) bonds, in linear amides"/>
    <property type="evidence" value="ECO:0007669"/>
    <property type="project" value="InterPro"/>
</dbReference>
<sequence length="220" mass="24060">MDHLPSIQISGQAGRMDNYCRAACETGARPVPGCCPSPDLSCAGLILCGGGDMDPTLFGQENRGSQPPDRQRDQAELELFWAFFQAGKPILAICRGMQVVNVALGGTLLQDLPGEIRPFHGGGEEDRVHPVRSREGTLLHRLYGPIFPVNSAHHQAVDRLGEGLETIAWAESGFPEALIHTQRPVLGVQFHPERMSFDQRRGDAVDGAPIFQYFMDLCRG</sequence>
<dbReference type="Proteomes" id="UP000628736">
    <property type="component" value="Unassembled WGS sequence"/>
</dbReference>
<reference evidence="1" key="1">
    <citation type="submission" date="2020-08" db="EMBL/GenBank/DDBJ databases">
        <title>Genome public.</title>
        <authorList>
            <person name="Liu C."/>
            <person name="Sun Q."/>
        </authorList>
    </citation>
    <scope>NUCLEOTIDE SEQUENCE</scope>
    <source>
        <strain evidence="1">NSJ-23</strain>
    </source>
</reference>
<keyword evidence="2" id="KW-1185">Reference proteome</keyword>
<dbReference type="PANTHER" id="PTHR43235:SF1">
    <property type="entry name" value="GLUTAMINE AMIDOTRANSFERASE PB2B2.05-RELATED"/>
    <property type="match status" value="1"/>
</dbReference>
<comment type="caution">
    <text evidence="1">The sequence shown here is derived from an EMBL/GenBank/DDBJ whole genome shotgun (WGS) entry which is preliminary data.</text>
</comment>
<accession>A0A8J6IZU6</accession>
<dbReference type="SUPFAM" id="SSF52317">
    <property type="entry name" value="Class I glutamine amidotransferase-like"/>
    <property type="match status" value="1"/>
</dbReference>
<dbReference type="EMBL" id="JACOPO010000002">
    <property type="protein sequence ID" value="MBC5722086.1"/>
    <property type="molecule type" value="Genomic_DNA"/>
</dbReference>
<dbReference type="Pfam" id="PF07722">
    <property type="entry name" value="Peptidase_C26"/>
    <property type="match status" value="1"/>
</dbReference>
<dbReference type="InterPro" id="IPR011697">
    <property type="entry name" value="Peptidase_C26"/>
</dbReference>
<evidence type="ECO:0000313" key="1">
    <source>
        <dbReference type="EMBL" id="MBC5722086.1"/>
    </source>
</evidence>
<protein>
    <submittedName>
        <fullName evidence="1">Gamma-glutamyl-gamma-aminobutyrate hydrolase family protein</fullName>
    </submittedName>
</protein>
<dbReference type="PROSITE" id="PS51273">
    <property type="entry name" value="GATASE_TYPE_1"/>
    <property type="match status" value="1"/>
</dbReference>
<keyword evidence="1" id="KW-0378">Hydrolase</keyword>
<dbReference type="AlphaFoldDB" id="A0A8J6IZU6"/>
<dbReference type="PANTHER" id="PTHR43235">
    <property type="entry name" value="GLUTAMINE AMIDOTRANSFERASE PB2B2.05-RELATED"/>
    <property type="match status" value="1"/>
</dbReference>
<dbReference type="InterPro" id="IPR029062">
    <property type="entry name" value="Class_I_gatase-like"/>
</dbReference>
<proteinExistence type="predicted"/>
<dbReference type="InterPro" id="IPR044668">
    <property type="entry name" value="PuuD-like"/>
</dbReference>
<dbReference type="Gene3D" id="3.40.50.880">
    <property type="match status" value="1"/>
</dbReference>
<dbReference type="RefSeq" id="WP_186852343.1">
    <property type="nucleotide sequence ID" value="NZ_JACOPO010000002.1"/>
</dbReference>